<dbReference type="Pfam" id="PF07238">
    <property type="entry name" value="PilZ"/>
    <property type="match status" value="1"/>
</dbReference>
<organism evidence="3 4">
    <name type="scientific">Methylobacterium oryzihabitans</name>
    <dbReference type="NCBI Taxonomy" id="2499852"/>
    <lineage>
        <taxon>Bacteria</taxon>
        <taxon>Pseudomonadati</taxon>
        <taxon>Pseudomonadota</taxon>
        <taxon>Alphaproteobacteria</taxon>
        <taxon>Hyphomicrobiales</taxon>
        <taxon>Methylobacteriaceae</taxon>
        <taxon>Methylobacterium</taxon>
    </lineage>
</organism>
<protein>
    <submittedName>
        <fullName evidence="3">PilZ domain-containing protein</fullName>
    </submittedName>
</protein>
<feature type="coiled-coil region" evidence="1">
    <location>
        <begin position="94"/>
        <end position="121"/>
    </location>
</feature>
<dbReference type="Gene3D" id="2.40.10.220">
    <property type="entry name" value="predicted glycosyltransferase like domains"/>
    <property type="match status" value="1"/>
</dbReference>
<keyword evidence="1" id="KW-0175">Coiled coil</keyword>
<evidence type="ECO:0000256" key="1">
    <source>
        <dbReference type="SAM" id="Coils"/>
    </source>
</evidence>
<gene>
    <name evidence="3" type="ORF">EOE48_01885</name>
</gene>
<dbReference type="OrthoDB" id="7210926at2"/>
<evidence type="ECO:0000313" key="3">
    <source>
        <dbReference type="EMBL" id="RVU21822.1"/>
    </source>
</evidence>
<comment type="caution">
    <text evidence="3">The sequence shown here is derived from an EMBL/GenBank/DDBJ whole genome shotgun (WGS) entry which is preliminary data.</text>
</comment>
<proteinExistence type="predicted"/>
<feature type="domain" description="PilZ" evidence="2">
    <location>
        <begin position="10"/>
        <end position="85"/>
    </location>
</feature>
<name>A0A3S2WGN2_9HYPH</name>
<accession>A0A3S2WGN2</accession>
<dbReference type="Proteomes" id="UP000286997">
    <property type="component" value="Unassembled WGS sequence"/>
</dbReference>
<dbReference type="AlphaFoldDB" id="A0A3S2WGN2"/>
<dbReference type="GO" id="GO:0035438">
    <property type="term" value="F:cyclic-di-GMP binding"/>
    <property type="evidence" value="ECO:0007669"/>
    <property type="project" value="InterPro"/>
</dbReference>
<dbReference type="EMBL" id="SACP01000001">
    <property type="protein sequence ID" value="RVU21822.1"/>
    <property type="molecule type" value="Genomic_DNA"/>
</dbReference>
<evidence type="ECO:0000313" key="4">
    <source>
        <dbReference type="Proteomes" id="UP000286997"/>
    </source>
</evidence>
<reference evidence="3 4" key="1">
    <citation type="submission" date="2019-01" db="EMBL/GenBank/DDBJ databases">
        <authorList>
            <person name="Chen W.-M."/>
        </authorList>
    </citation>
    <scope>NUCLEOTIDE SEQUENCE [LARGE SCALE GENOMIC DNA]</scope>
    <source>
        <strain evidence="3 4">TER-1</strain>
    </source>
</reference>
<keyword evidence="4" id="KW-1185">Reference proteome</keyword>
<dbReference type="RefSeq" id="WP_127727065.1">
    <property type="nucleotide sequence ID" value="NZ_SACP01000001.1"/>
</dbReference>
<sequence length="125" mass="13907">MSELRTQIRQRTFLKGRINFNNGNASIDCVVRDMSESGARLALSHTLTLPETFDLTILGKNQTRRVKLCWRQNDSVGITFLDAAEAAPAPPPTLAALQQRIRQLEDENQTLRRLLSEALTTAAAS</sequence>
<dbReference type="InterPro" id="IPR009875">
    <property type="entry name" value="PilZ_domain"/>
</dbReference>
<dbReference type="SUPFAM" id="SSF141371">
    <property type="entry name" value="PilZ domain-like"/>
    <property type="match status" value="1"/>
</dbReference>
<evidence type="ECO:0000259" key="2">
    <source>
        <dbReference type="Pfam" id="PF07238"/>
    </source>
</evidence>